<name>A0ABP0UH95_9BRYO</name>
<sequence>MAEDKEVFAAQLSESLDMESGSSEENKLVETRVHNGVAAEDNVGYNSLSQPPPHPVTSSDLSKEQLAEIQDIFSRFDRDQDGAITELELGSLLRSLGLKPNGSQLEALVQRADTNANGYIDFDEFVALIGPEMVATALPYNQGELLAVFRTFDRDGNGFITAAELAHSMAKLGHALSVKELSDMIREADTDGDGRISFTEFAAAMSSAASGLDVSL</sequence>
<dbReference type="SUPFAM" id="SSF47473">
    <property type="entry name" value="EF-hand"/>
    <property type="match status" value="1"/>
</dbReference>
<keyword evidence="1" id="KW-0677">Repeat</keyword>
<accession>A0ABP0UH95</accession>
<evidence type="ECO:0000256" key="2">
    <source>
        <dbReference type="ARBA" id="ARBA00022837"/>
    </source>
</evidence>
<dbReference type="InterPro" id="IPR051111">
    <property type="entry name" value="Ca-binding_regulatory"/>
</dbReference>
<dbReference type="PANTHER" id="PTHR46311:SF5">
    <property type="entry name" value="EF-HAND DOMAIN-CONTAINING PROTEIN"/>
    <property type="match status" value="1"/>
</dbReference>
<organism evidence="5 6">
    <name type="scientific">Sphagnum troendelagicum</name>
    <dbReference type="NCBI Taxonomy" id="128251"/>
    <lineage>
        <taxon>Eukaryota</taxon>
        <taxon>Viridiplantae</taxon>
        <taxon>Streptophyta</taxon>
        <taxon>Embryophyta</taxon>
        <taxon>Bryophyta</taxon>
        <taxon>Sphagnophytina</taxon>
        <taxon>Sphagnopsida</taxon>
        <taxon>Sphagnales</taxon>
        <taxon>Sphagnaceae</taxon>
        <taxon>Sphagnum</taxon>
    </lineage>
</organism>
<dbReference type="InterPro" id="IPR011992">
    <property type="entry name" value="EF-hand-dom_pair"/>
</dbReference>
<feature type="domain" description="EF-hand" evidence="4">
    <location>
        <begin position="64"/>
        <end position="99"/>
    </location>
</feature>
<dbReference type="PROSITE" id="PS00018">
    <property type="entry name" value="EF_HAND_1"/>
    <property type="match status" value="4"/>
</dbReference>
<dbReference type="Proteomes" id="UP001497512">
    <property type="component" value="Chromosome 3"/>
</dbReference>
<evidence type="ECO:0000313" key="5">
    <source>
        <dbReference type="EMBL" id="CAK9221246.1"/>
    </source>
</evidence>
<feature type="domain" description="EF-hand" evidence="4">
    <location>
        <begin position="140"/>
        <end position="175"/>
    </location>
</feature>
<feature type="compositionally biased region" description="Basic and acidic residues" evidence="3">
    <location>
        <begin position="24"/>
        <end position="33"/>
    </location>
</feature>
<dbReference type="CDD" id="cd00051">
    <property type="entry name" value="EFh"/>
    <property type="match status" value="1"/>
</dbReference>
<feature type="domain" description="EF-hand" evidence="4">
    <location>
        <begin position="100"/>
        <end position="135"/>
    </location>
</feature>
<protein>
    <recommendedName>
        <fullName evidence="4">EF-hand domain-containing protein</fullName>
    </recommendedName>
</protein>
<keyword evidence="6" id="KW-1185">Reference proteome</keyword>
<evidence type="ECO:0000259" key="4">
    <source>
        <dbReference type="PROSITE" id="PS50222"/>
    </source>
</evidence>
<dbReference type="Gene3D" id="1.10.238.10">
    <property type="entry name" value="EF-hand"/>
    <property type="match status" value="2"/>
</dbReference>
<feature type="region of interest" description="Disordered" evidence="3">
    <location>
        <begin position="1"/>
        <end position="62"/>
    </location>
</feature>
<dbReference type="Pfam" id="PF13499">
    <property type="entry name" value="EF-hand_7"/>
    <property type="match status" value="2"/>
</dbReference>
<dbReference type="PANTHER" id="PTHR46311">
    <property type="entry name" value="CALCIUM-BINDING PROTEIN 8-RELATED"/>
    <property type="match status" value="1"/>
</dbReference>
<keyword evidence="2" id="KW-0106">Calcium</keyword>
<evidence type="ECO:0000256" key="1">
    <source>
        <dbReference type="ARBA" id="ARBA00022737"/>
    </source>
</evidence>
<dbReference type="EMBL" id="OZ019895">
    <property type="protein sequence ID" value="CAK9221246.1"/>
    <property type="molecule type" value="Genomic_DNA"/>
</dbReference>
<reference evidence="5" key="1">
    <citation type="submission" date="2024-02" db="EMBL/GenBank/DDBJ databases">
        <authorList>
            <consortium name="ELIXIR-Norway"/>
            <consortium name="Elixir Norway"/>
        </authorList>
    </citation>
    <scope>NUCLEOTIDE SEQUENCE</scope>
</reference>
<evidence type="ECO:0000256" key="3">
    <source>
        <dbReference type="SAM" id="MobiDB-lite"/>
    </source>
</evidence>
<feature type="domain" description="EF-hand" evidence="4">
    <location>
        <begin position="176"/>
        <end position="211"/>
    </location>
</feature>
<evidence type="ECO:0000313" key="6">
    <source>
        <dbReference type="Proteomes" id="UP001497512"/>
    </source>
</evidence>
<proteinExistence type="predicted"/>
<dbReference type="SMART" id="SM00054">
    <property type="entry name" value="EFh"/>
    <property type="match status" value="4"/>
</dbReference>
<dbReference type="InterPro" id="IPR002048">
    <property type="entry name" value="EF_hand_dom"/>
</dbReference>
<gene>
    <name evidence="5" type="ORF">CSSPTR1EN2_LOCUS15860</name>
</gene>
<dbReference type="PROSITE" id="PS50222">
    <property type="entry name" value="EF_HAND_2"/>
    <property type="match status" value="4"/>
</dbReference>
<dbReference type="InterPro" id="IPR018247">
    <property type="entry name" value="EF_Hand_1_Ca_BS"/>
</dbReference>